<comment type="catalytic activity">
    <reaction evidence="8">
        <text>L-seryl-[protein] + ATP = O-phospho-L-seryl-[protein] + ADP + H(+)</text>
        <dbReference type="Rhea" id="RHEA:17989"/>
        <dbReference type="Rhea" id="RHEA-COMP:9863"/>
        <dbReference type="Rhea" id="RHEA-COMP:11604"/>
        <dbReference type="ChEBI" id="CHEBI:15378"/>
        <dbReference type="ChEBI" id="CHEBI:29999"/>
        <dbReference type="ChEBI" id="CHEBI:30616"/>
        <dbReference type="ChEBI" id="CHEBI:83421"/>
        <dbReference type="ChEBI" id="CHEBI:456216"/>
        <dbReference type="EC" id="2.7.11.1"/>
    </reaction>
</comment>
<dbReference type="InterPro" id="IPR000719">
    <property type="entry name" value="Prot_kinase_dom"/>
</dbReference>
<dbReference type="GO" id="GO:0005524">
    <property type="term" value="F:ATP binding"/>
    <property type="evidence" value="ECO:0007669"/>
    <property type="project" value="UniProtKB-KW"/>
</dbReference>
<sequence length="941" mass="104300">MQDAPHGAGMGTGYEIGKVLGRGCAGTVYQVTRLEDGKVMAMKCINCDGLDDVVAMQAFREVSTMQQCMIEHETLEEPQTIPWIVLVDECWLEDVGGPNRQSQVIIVMEMVDGFTLAQYLQKLSNPRGRKRAGDSDDEGDEPRVPTKTVYRWLSQILVSLAIMHRNRVIHRDLKTDNILVTKDLQVAKVCDFSVARVIDQKGGLLTGYVGTPNYAAPEVITGRVYDTPCDMWSLGCCLYEMLALKQCFKGPPLEIVKNIQKGIIPALPDDVDSSLDMMCHRLLNPNPAKRPTAIELCRHPAMRVHIANLIKSVPHMCNVISEVLGVPLPPELQPIVNERLAKLAERREEERKRLAESEEYDEYEDEEGFGVEMQESRRLSSDKSDHVSGEAKMKRQSLTRHSIQSFSSDREHSGSNLAEQVAAVAQKLHLSESEGTPSEAEETPKRKAAVAADFVSNLDGGVEELMNHGFEIDEDVDFDELLIEQDEELQVSIVALLQGAWEATGDMAFSVKELDVECEEDGNVHLRIQRAHRRGNPERSEFLLNDVWVMVKGETSFLPPQYVTWQRVDQQDLPSPDIMCWMRPIAAPTKPPPSSQPRRRSVSSQKTVAGGKANAVSAAPPSGDSVNVAEVTLHVHSILGHVLVQCGLALELEKIEGVSLSVRRVDEGVLHANLWRAQPLIRRTNINNHLIRKPGPLVSGLFEFYGSSMSLKEAYVTLFQAPFARVSRPGQKGIEEDRDEEAENLNPFKLLRLLVEPVAETDILTCTPIAAVFQAAQGSSTSGASNRARRRAKSIFRSALNEKKEQQNKFLTTLAAVTKLSPSRFASVGSVTDQVEPSFLAARKTISRPEISDLTYSRISPHLEVCLLSPILVDDLVEKNCGLLLDVSEGTIGQIEVGALLGCRYVWPTYTLYNIHIPTASKLQALVCLILADQMLFLSNA</sequence>
<evidence type="ECO:0000256" key="1">
    <source>
        <dbReference type="ARBA" id="ARBA00012513"/>
    </source>
</evidence>
<keyword evidence="4" id="KW-0547">Nucleotide-binding</keyword>
<evidence type="ECO:0000313" key="11">
    <source>
        <dbReference type="EMBL" id="KAF4658715.1"/>
    </source>
</evidence>
<evidence type="ECO:0000256" key="3">
    <source>
        <dbReference type="ARBA" id="ARBA00022679"/>
    </source>
</evidence>
<dbReference type="Pfam" id="PF00069">
    <property type="entry name" value="Pkinase"/>
    <property type="match status" value="1"/>
</dbReference>
<keyword evidence="5" id="KW-0418">Kinase</keyword>
<evidence type="ECO:0000256" key="2">
    <source>
        <dbReference type="ARBA" id="ARBA00022527"/>
    </source>
</evidence>
<feature type="domain" description="Protein kinase" evidence="10">
    <location>
        <begin position="14"/>
        <end position="302"/>
    </location>
</feature>
<dbReference type="InterPro" id="IPR011009">
    <property type="entry name" value="Kinase-like_dom_sf"/>
</dbReference>
<organism evidence="11 12">
    <name type="scientific">Perkinsus chesapeaki</name>
    <name type="common">Clam parasite</name>
    <name type="synonym">Perkinsus andrewsi</name>
    <dbReference type="NCBI Taxonomy" id="330153"/>
    <lineage>
        <taxon>Eukaryota</taxon>
        <taxon>Sar</taxon>
        <taxon>Alveolata</taxon>
        <taxon>Perkinsozoa</taxon>
        <taxon>Perkinsea</taxon>
        <taxon>Perkinsida</taxon>
        <taxon>Perkinsidae</taxon>
        <taxon>Perkinsus</taxon>
    </lineage>
</organism>
<dbReference type="OrthoDB" id="10350719at2759"/>
<evidence type="ECO:0000313" key="12">
    <source>
        <dbReference type="Proteomes" id="UP000591131"/>
    </source>
</evidence>
<feature type="region of interest" description="Disordered" evidence="9">
    <location>
        <begin position="125"/>
        <end position="144"/>
    </location>
</feature>
<dbReference type="SUPFAM" id="SSF56112">
    <property type="entry name" value="Protein kinase-like (PK-like)"/>
    <property type="match status" value="1"/>
</dbReference>
<dbReference type="EMBL" id="JAAPAO010000482">
    <property type="protein sequence ID" value="KAF4658715.1"/>
    <property type="molecule type" value="Genomic_DNA"/>
</dbReference>
<dbReference type="AlphaFoldDB" id="A0A7J6LHG4"/>
<evidence type="ECO:0000256" key="6">
    <source>
        <dbReference type="ARBA" id="ARBA00022840"/>
    </source>
</evidence>
<dbReference type="PANTHER" id="PTHR43671:SF98">
    <property type="entry name" value="SERINE_THREONINE-PROTEIN KINASE NEK11"/>
    <property type="match status" value="1"/>
</dbReference>
<evidence type="ECO:0000256" key="9">
    <source>
        <dbReference type="SAM" id="MobiDB-lite"/>
    </source>
</evidence>
<evidence type="ECO:0000256" key="7">
    <source>
        <dbReference type="ARBA" id="ARBA00047899"/>
    </source>
</evidence>
<accession>A0A7J6LHG4</accession>
<dbReference type="SMART" id="SM00220">
    <property type="entry name" value="S_TKc"/>
    <property type="match status" value="1"/>
</dbReference>
<keyword evidence="6" id="KW-0067">ATP-binding</keyword>
<dbReference type="InterPro" id="IPR008271">
    <property type="entry name" value="Ser/Thr_kinase_AS"/>
</dbReference>
<dbReference type="PROSITE" id="PS00108">
    <property type="entry name" value="PROTEIN_KINASE_ST"/>
    <property type="match status" value="1"/>
</dbReference>
<dbReference type="EC" id="2.7.11.1" evidence="1"/>
<proteinExistence type="predicted"/>
<dbReference type="GO" id="GO:0004674">
    <property type="term" value="F:protein serine/threonine kinase activity"/>
    <property type="evidence" value="ECO:0007669"/>
    <property type="project" value="UniProtKB-KW"/>
</dbReference>
<evidence type="ECO:0000256" key="8">
    <source>
        <dbReference type="ARBA" id="ARBA00048679"/>
    </source>
</evidence>
<comment type="caution">
    <text evidence="11">The sequence shown here is derived from an EMBL/GenBank/DDBJ whole genome shotgun (WGS) entry which is preliminary data.</text>
</comment>
<gene>
    <name evidence="11" type="ORF">FOL47_007870</name>
</gene>
<evidence type="ECO:0000256" key="4">
    <source>
        <dbReference type="ARBA" id="ARBA00022741"/>
    </source>
</evidence>
<feature type="region of interest" description="Disordered" evidence="9">
    <location>
        <begin position="583"/>
        <end position="623"/>
    </location>
</feature>
<feature type="compositionally biased region" description="Acidic residues" evidence="9">
    <location>
        <begin position="357"/>
        <end position="369"/>
    </location>
</feature>
<evidence type="ECO:0000256" key="5">
    <source>
        <dbReference type="ARBA" id="ARBA00022777"/>
    </source>
</evidence>
<evidence type="ECO:0000259" key="10">
    <source>
        <dbReference type="PROSITE" id="PS50011"/>
    </source>
</evidence>
<dbReference type="PANTHER" id="PTHR43671">
    <property type="entry name" value="SERINE/THREONINE-PROTEIN KINASE NEK"/>
    <property type="match status" value="1"/>
</dbReference>
<comment type="catalytic activity">
    <reaction evidence="7">
        <text>L-threonyl-[protein] + ATP = O-phospho-L-threonyl-[protein] + ADP + H(+)</text>
        <dbReference type="Rhea" id="RHEA:46608"/>
        <dbReference type="Rhea" id="RHEA-COMP:11060"/>
        <dbReference type="Rhea" id="RHEA-COMP:11605"/>
        <dbReference type="ChEBI" id="CHEBI:15378"/>
        <dbReference type="ChEBI" id="CHEBI:30013"/>
        <dbReference type="ChEBI" id="CHEBI:30616"/>
        <dbReference type="ChEBI" id="CHEBI:61977"/>
        <dbReference type="ChEBI" id="CHEBI:456216"/>
        <dbReference type="EC" id="2.7.11.1"/>
    </reaction>
</comment>
<dbReference type="InterPro" id="IPR050660">
    <property type="entry name" value="NEK_Ser/Thr_kinase"/>
</dbReference>
<keyword evidence="12" id="KW-1185">Reference proteome</keyword>
<keyword evidence="2" id="KW-0723">Serine/threonine-protein kinase</keyword>
<protein>
    <recommendedName>
        <fullName evidence="1">non-specific serine/threonine protein kinase</fullName>
        <ecNumber evidence="1">2.7.11.1</ecNumber>
    </recommendedName>
</protein>
<dbReference type="Gene3D" id="1.10.510.10">
    <property type="entry name" value="Transferase(Phosphotransferase) domain 1"/>
    <property type="match status" value="1"/>
</dbReference>
<name>A0A7J6LHG4_PERCH</name>
<feature type="region of interest" description="Disordered" evidence="9">
    <location>
        <begin position="352"/>
        <end position="447"/>
    </location>
</feature>
<dbReference type="PROSITE" id="PS50011">
    <property type="entry name" value="PROTEIN_KINASE_DOM"/>
    <property type="match status" value="1"/>
</dbReference>
<keyword evidence="3" id="KW-0808">Transferase</keyword>
<dbReference type="Proteomes" id="UP000591131">
    <property type="component" value="Unassembled WGS sequence"/>
</dbReference>
<feature type="compositionally biased region" description="Basic and acidic residues" evidence="9">
    <location>
        <begin position="374"/>
        <end position="393"/>
    </location>
</feature>
<reference evidence="11 12" key="1">
    <citation type="submission" date="2020-04" db="EMBL/GenBank/DDBJ databases">
        <title>Perkinsus chesapeaki whole genome sequence.</title>
        <authorList>
            <person name="Bogema D.R."/>
        </authorList>
    </citation>
    <scope>NUCLEOTIDE SEQUENCE [LARGE SCALE GENOMIC DNA]</scope>
    <source>
        <strain evidence="11">ATCC PRA-425</strain>
    </source>
</reference>